<keyword evidence="2" id="KW-0418">Kinase</keyword>
<name>A0ABW0LTX2_9BACL</name>
<protein>
    <submittedName>
        <fullName evidence="2">Guanitoxin biosynthesis pre-guanitoxin N-oxide kinase GntI</fullName>
    </submittedName>
</protein>
<comment type="caution">
    <text evidence="2">The sequence shown here is derived from an EMBL/GenBank/DDBJ whole genome shotgun (WGS) entry which is preliminary data.</text>
</comment>
<dbReference type="Proteomes" id="UP001596105">
    <property type="component" value="Unassembled WGS sequence"/>
</dbReference>
<evidence type="ECO:0000313" key="2">
    <source>
        <dbReference type="EMBL" id="MFC5469303.1"/>
    </source>
</evidence>
<dbReference type="InterPro" id="IPR011009">
    <property type="entry name" value="Kinase-like_dom_sf"/>
</dbReference>
<keyword evidence="3" id="KW-1185">Reference proteome</keyword>
<reference evidence="3" key="1">
    <citation type="journal article" date="2019" name="Int. J. Syst. Evol. Microbiol.">
        <title>The Global Catalogue of Microorganisms (GCM) 10K type strain sequencing project: providing services to taxonomists for standard genome sequencing and annotation.</title>
        <authorList>
            <consortium name="The Broad Institute Genomics Platform"/>
            <consortium name="The Broad Institute Genome Sequencing Center for Infectious Disease"/>
            <person name="Wu L."/>
            <person name="Ma J."/>
        </authorList>
    </citation>
    <scope>NUCLEOTIDE SEQUENCE [LARGE SCALE GENOMIC DNA]</scope>
    <source>
        <strain evidence="3">CCUG 57113</strain>
    </source>
</reference>
<keyword evidence="2" id="KW-0808">Transferase</keyword>
<dbReference type="NCBIfam" id="NF041256">
    <property type="entry name" value="GntI_guanitoxin"/>
    <property type="match status" value="1"/>
</dbReference>
<proteinExistence type="predicted"/>
<evidence type="ECO:0000313" key="3">
    <source>
        <dbReference type="Proteomes" id="UP001596105"/>
    </source>
</evidence>
<organism evidence="2 3">
    <name type="scientific">Cohnella suwonensis</name>
    <dbReference type="NCBI Taxonomy" id="696072"/>
    <lineage>
        <taxon>Bacteria</taxon>
        <taxon>Bacillati</taxon>
        <taxon>Bacillota</taxon>
        <taxon>Bacilli</taxon>
        <taxon>Bacillales</taxon>
        <taxon>Paenibacillaceae</taxon>
        <taxon>Cohnella</taxon>
    </lineage>
</organism>
<sequence>MELVLELAANKLGWKPEQLEMKFQESGLTNRNYVVSKGLEKIVVRVNGVHTGSLGINRQAELAALEAVSVLGIAPELLYFDTEHGYMITRFIEGRTWASGDLALNIDRISALLKKVHAVSEIDFEFSPYKDIERWIQKAKNRGQWLPESLDKMMERLHQIQALRAAVSDNFRGLCHNDPFANNFMDDGSLRLLDWEFAGMGDIMYDLACISQSMEHEKQLELLHAYFGYTSPELLRALHDMDYVVSLWNAMWAVTLLDTSSHQGFDYSNLAKHLFQKIENILEQR</sequence>
<dbReference type="CDD" id="cd05151">
    <property type="entry name" value="ChoK-like"/>
    <property type="match status" value="1"/>
</dbReference>
<dbReference type="PANTHER" id="PTHR22603:SF66">
    <property type="entry name" value="ETHANOLAMINE KINASE"/>
    <property type="match status" value="1"/>
</dbReference>
<dbReference type="GO" id="GO:0016301">
    <property type="term" value="F:kinase activity"/>
    <property type="evidence" value="ECO:0007669"/>
    <property type="project" value="UniProtKB-KW"/>
</dbReference>
<feature type="domain" description="Aminoglycoside phosphotransferase" evidence="1">
    <location>
        <begin position="25"/>
        <end position="231"/>
    </location>
</feature>
<accession>A0ABW0LTX2</accession>
<dbReference type="Gene3D" id="3.30.200.20">
    <property type="entry name" value="Phosphorylase Kinase, domain 1"/>
    <property type="match status" value="1"/>
</dbReference>
<dbReference type="SUPFAM" id="SSF56112">
    <property type="entry name" value="Protein kinase-like (PK-like)"/>
    <property type="match status" value="1"/>
</dbReference>
<dbReference type="Pfam" id="PF01636">
    <property type="entry name" value="APH"/>
    <property type="match status" value="1"/>
</dbReference>
<dbReference type="EMBL" id="JBHSMH010000030">
    <property type="protein sequence ID" value="MFC5469303.1"/>
    <property type="molecule type" value="Genomic_DNA"/>
</dbReference>
<evidence type="ECO:0000259" key="1">
    <source>
        <dbReference type="Pfam" id="PF01636"/>
    </source>
</evidence>
<gene>
    <name evidence="2" type="primary">gntI</name>
    <name evidence="2" type="ORF">ACFPPD_11275</name>
</gene>
<dbReference type="Gene3D" id="3.90.1200.10">
    <property type="match status" value="1"/>
</dbReference>
<dbReference type="InterPro" id="IPR002575">
    <property type="entry name" value="Aminoglycoside_PTrfase"/>
</dbReference>
<dbReference type="PANTHER" id="PTHR22603">
    <property type="entry name" value="CHOLINE/ETHANOALAMINE KINASE"/>
    <property type="match status" value="1"/>
</dbReference>
<dbReference type="RefSeq" id="WP_209749347.1">
    <property type="nucleotide sequence ID" value="NZ_JBHSMH010000030.1"/>
</dbReference>